<evidence type="ECO:0000256" key="7">
    <source>
        <dbReference type="SAM" id="SignalP"/>
    </source>
</evidence>
<proteinExistence type="predicted"/>
<keyword evidence="6" id="KW-0482">Metalloprotease</keyword>
<dbReference type="PATRIC" id="fig|1349767.4.peg.700"/>
<evidence type="ECO:0000256" key="5">
    <source>
        <dbReference type="ARBA" id="ARBA00022833"/>
    </source>
</evidence>
<keyword evidence="2" id="KW-0645">Protease</keyword>
<dbReference type="InterPro" id="IPR008753">
    <property type="entry name" value="Peptidase_M13_N"/>
</dbReference>
<dbReference type="PRINTS" id="PR00786">
    <property type="entry name" value="NEPRILYSIN"/>
</dbReference>
<reference evidence="10 11" key="1">
    <citation type="journal article" date="2015" name="Genome Announc.">
        <title>Genome Sequence of Mushroom Soft-Rot Pathogen Janthinobacterium agaricidamnosum.</title>
        <authorList>
            <person name="Graupner K."/>
            <person name="Lackner G."/>
            <person name="Hertweck C."/>
        </authorList>
    </citation>
    <scope>NUCLEOTIDE SEQUENCE [LARGE SCALE GENOMIC DNA]</scope>
    <source>
        <strain evidence="11">NBRC 102515 / DSM 9628</strain>
    </source>
</reference>
<dbReference type="PANTHER" id="PTHR11733">
    <property type="entry name" value="ZINC METALLOPROTEASE FAMILY M13 NEPRILYSIN-RELATED"/>
    <property type="match status" value="1"/>
</dbReference>
<dbReference type="GO" id="GO:0004222">
    <property type="term" value="F:metalloendopeptidase activity"/>
    <property type="evidence" value="ECO:0007669"/>
    <property type="project" value="InterPro"/>
</dbReference>
<accession>W0V7B9</accession>
<dbReference type="Gene3D" id="1.10.1380.10">
    <property type="entry name" value="Neutral endopeptidase , domain2"/>
    <property type="match status" value="1"/>
</dbReference>
<evidence type="ECO:0000256" key="1">
    <source>
        <dbReference type="ARBA" id="ARBA00001947"/>
    </source>
</evidence>
<keyword evidence="3" id="KW-0479">Metal-binding</keyword>
<dbReference type="EMBL" id="HG322949">
    <property type="protein sequence ID" value="CDG84734.1"/>
    <property type="molecule type" value="Genomic_DNA"/>
</dbReference>
<dbReference type="GO" id="GO:0046872">
    <property type="term" value="F:metal ion binding"/>
    <property type="evidence" value="ECO:0007669"/>
    <property type="project" value="UniProtKB-KW"/>
</dbReference>
<feature type="signal peptide" evidence="7">
    <location>
        <begin position="1"/>
        <end position="33"/>
    </location>
</feature>
<dbReference type="RefSeq" id="WP_038495401.1">
    <property type="nucleotide sequence ID" value="NZ_BCTH01000016.1"/>
</dbReference>
<dbReference type="KEGG" id="jag:GJA_4124"/>
<dbReference type="PROSITE" id="PS51885">
    <property type="entry name" value="NEPRILYSIN"/>
    <property type="match status" value="1"/>
</dbReference>
<dbReference type="Pfam" id="PF01431">
    <property type="entry name" value="Peptidase_M13"/>
    <property type="match status" value="1"/>
</dbReference>
<feature type="domain" description="Peptidase M13 N-terminal" evidence="9">
    <location>
        <begin position="51"/>
        <end position="438"/>
    </location>
</feature>
<evidence type="ECO:0000256" key="2">
    <source>
        <dbReference type="ARBA" id="ARBA00022670"/>
    </source>
</evidence>
<dbReference type="HOGENOM" id="CLU_006187_7_2_4"/>
<evidence type="ECO:0000256" key="6">
    <source>
        <dbReference type="ARBA" id="ARBA00023049"/>
    </source>
</evidence>
<dbReference type="Gene3D" id="3.40.390.10">
    <property type="entry name" value="Collagenase (Catalytic Domain)"/>
    <property type="match status" value="1"/>
</dbReference>
<organism evidence="10 11">
    <name type="scientific">Janthinobacterium agaricidamnosum NBRC 102515 = DSM 9628</name>
    <dbReference type="NCBI Taxonomy" id="1349767"/>
    <lineage>
        <taxon>Bacteria</taxon>
        <taxon>Pseudomonadati</taxon>
        <taxon>Pseudomonadota</taxon>
        <taxon>Betaproteobacteria</taxon>
        <taxon>Burkholderiales</taxon>
        <taxon>Oxalobacteraceae</taxon>
        <taxon>Janthinobacterium</taxon>
    </lineage>
</organism>
<keyword evidence="4" id="KW-0378">Hydrolase</keyword>
<keyword evidence="7" id="KW-0732">Signal</keyword>
<dbReference type="eggNOG" id="COG3590">
    <property type="taxonomic scope" value="Bacteria"/>
</dbReference>
<keyword evidence="11" id="KW-1185">Reference proteome</keyword>
<feature type="chain" id="PRO_5004798584" evidence="7">
    <location>
        <begin position="34"/>
        <end position="689"/>
    </location>
</feature>
<dbReference type="Pfam" id="PF05649">
    <property type="entry name" value="Peptidase_M13_N"/>
    <property type="match status" value="1"/>
</dbReference>
<dbReference type="InterPro" id="IPR024079">
    <property type="entry name" value="MetalloPept_cat_dom_sf"/>
</dbReference>
<evidence type="ECO:0000259" key="9">
    <source>
        <dbReference type="Pfam" id="PF05649"/>
    </source>
</evidence>
<dbReference type="CDD" id="cd08662">
    <property type="entry name" value="M13"/>
    <property type="match status" value="1"/>
</dbReference>
<comment type="cofactor">
    <cofactor evidence="1">
        <name>Zn(2+)</name>
        <dbReference type="ChEBI" id="CHEBI:29105"/>
    </cofactor>
</comment>
<dbReference type="SUPFAM" id="SSF55486">
    <property type="entry name" value="Metalloproteases ('zincins'), catalytic domain"/>
    <property type="match status" value="1"/>
</dbReference>
<dbReference type="Proteomes" id="UP000027604">
    <property type="component" value="Chromosome I"/>
</dbReference>
<evidence type="ECO:0000313" key="11">
    <source>
        <dbReference type="Proteomes" id="UP000027604"/>
    </source>
</evidence>
<evidence type="ECO:0000256" key="3">
    <source>
        <dbReference type="ARBA" id="ARBA00022723"/>
    </source>
</evidence>
<dbReference type="InterPro" id="IPR042089">
    <property type="entry name" value="Peptidase_M13_dom_2"/>
</dbReference>
<sequence>MPSSNPSLHRTPLKIAIAMAFWGASLTLAPTFAADQSSPAAGQAASAVVLPGDNFYDYANGSWMQETEIPADRSSWGSFASLSESGNQRLLKLIAAIPANRTASAEAKQVSAYYQAYMDEAGIEAKGLAPLKPLLKSIDGLRDKTALAHALGTSLRADVDPLNDTRFFTENLFGLWIAQNLNETSHNVPYLLQGGLGMPDRAYYLTDSPRMAGLRTQYQAYIASMLKLAGGDADAEARAARVFELERNIAEVHASREDSADVAKGNNQWRSSDFASKAPGLDWNAFFASAGLAGQRDFIVWHPGAFTGTAALVAATPLSTWKDFLSFHTINHFATTLPKAVSEQRFAFYGRALSGTPQQSARWKRGLASTNAALSDAVGKLYVEQYFPPESKVRVQHMVSNIVAAFSRRIDRLDWMAPATKAQAQEKLKTLYVGVAYPDHWKSYDGLKIGRHDALGNALRAEQFHYRQELAKLGKPVDRSEWAMPAQLVNAVNLPLQNALNFPAAILQAPFFDPNASDAANYGGIGATIGHEISHSFDDQGAQFDAQGRWRDWWSEADLAHFKAAAGTLAAQYSTYQPFPDLAVNGQLTLSENLADLAGLAVSYDAFKASQQGKPVQADADRQFFLGFAHTWRNKAREAAVRQQILTDGHAPAAYRSATVRNLDAWYQAFGVQPGQQLYLAPEQRVRVW</sequence>
<dbReference type="GO" id="GO:0016485">
    <property type="term" value="P:protein processing"/>
    <property type="evidence" value="ECO:0007669"/>
    <property type="project" value="TreeGrafter"/>
</dbReference>
<dbReference type="InterPro" id="IPR018497">
    <property type="entry name" value="Peptidase_M13_C"/>
</dbReference>
<keyword evidence="5" id="KW-0862">Zinc</keyword>
<dbReference type="PANTHER" id="PTHR11733:SF211">
    <property type="entry name" value="OLIGOPEPTIDASE LIPOPROTEIN M13 FAMILY"/>
    <property type="match status" value="1"/>
</dbReference>
<dbReference type="AlphaFoldDB" id="W0V7B9"/>
<name>W0V7B9_9BURK</name>
<gene>
    <name evidence="10" type="ORF">GJA_4124</name>
</gene>
<dbReference type="GO" id="GO:0005886">
    <property type="term" value="C:plasma membrane"/>
    <property type="evidence" value="ECO:0007669"/>
    <property type="project" value="TreeGrafter"/>
</dbReference>
<feature type="domain" description="Peptidase M13 C-terminal" evidence="8">
    <location>
        <begin position="490"/>
        <end position="686"/>
    </location>
</feature>
<dbReference type="STRING" id="1349767.GJA_4124"/>
<evidence type="ECO:0000256" key="4">
    <source>
        <dbReference type="ARBA" id="ARBA00022801"/>
    </source>
</evidence>
<dbReference type="InterPro" id="IPR000718">
    <property type="entry name" value="Peptidase_M13"/>
</dbReference>
<protein>
    <submittedName>
        <fullName evidence="10">Peptidase M13 family protein</fullName>
    </submittedName>
</protein>
<evidence type="ECO:0000313" key="10">
    <source>
        <dbReference type="EMBL" id="CDG84734.1"/>
    </source>
</evidence>
<evidence type="ECO:0000259" key="8">
    <source>
        <dbReference type="Pfam" id="PF01431"/>
    </source>
</evidence>